<gene>
    <name evidence="2" type="ORF">ABS362_15245</name>
</gene>
<evidence type="ECO:0000313" key="2">
    <source>
        <dbReference type="EMBL" id="MER2998909.1"/>
    </source>
</evidence>
<name>A0ABV1RWZ0_9BACT</name>
<protein>
    <recommendedName>
        <fullName evidence="4">SWFGD domain-containing protein</fullName>
    </recommendedName>
</protein>
<organism evidence="2 3">
    <name type="scientific">Pontibacter populi</name>
    <dbReference type="NCBI Taxonomy" id="890055"/>
    <lineage>
        <taxon>Bacteria</taxon>
        <taxon>Pseudomonadati</taxon>
        <taxon>Bacteroidota</taxon>
        <taxon>Cytophagia</taxon>
        <taxon>Cytophagales</taxon>
        <taxon>Hymenobacteraceae</taxon>
        <taxon>Pontibacter</taxon>
    </lineage>
</organism>
<sequence>MEGNDWYNTGYTDYRNNYRGDDRPIDQSVFRVAYRLDNDSPYHDETTYDGFDRRGERHESSRTYDRRPEYQSREQRFYYNENQPRRRDHDRDRDRNRFNYGSRNSQGYWHDEETQQPESMYRSRSVFANFEGNYDPDRFRTRGRDESYGNMAGSLSVGYDGDWNADWEEHRYYNPLTGHRRSYHGNYTSRHPEPGNERRDQDYNRNERNRYNRF</sequence>
<evidence type="ECO:0000256" key="1">
    <source>
        <dbReference type="SAM" id="MobiDB-lite"/>
    </source>
</evidence>
<feature type="region of interest" description="Disordered" evidence="1">
    <location>
        <begin position="39"/>
        <end position="119"/>
    </location>
</feature>
<dbReference type="Proteomes" id="UP001476807">
    <property type="component" value="Unassembled WGS sequence"/>
</dbReference>
<reference evidence="2 3" key="1">
    <citation type="submission" date="2024-06" db="EMBL/GenBank/DDBJ databases">
        <title>Pontibacter populi HYL7-15.</title>
        <authorList>
            <person name="Kim M.K."/>
        </authorList>
    </citation>
    <scope>NUCLEOTIDE SEQUENCE [LARGE SCALE GENOMIC DNA]</scope>
    <source>
        <strain evidence="2 3">HYL7-15</strain>
    </source>
</reference>
<feature type="region of interest" description="Disordered" evidence="1">
    <location>
        <begin position="178"/>
        <end position="214"/>
    </location>
</feature>
<evidence type="ECO:0000313" key="3">
    <source>
        <dbReference type="Proteomes" id="UP001476807"/>
    </source>
</evidence>
<keyword evidence="3" id="KW-1185">Reference proteome</keyword>
<evidence type="ECO:0008006" key="4">
    <source>
        <dbReference type="Google" id="ProtNLM"/>
    </source>
</evidence>
<accession>A0ABV1RWZ0</accession>
<proteinExistence type="predicted"/>
<dbReference type="EMBL" id="JBEOKT010000016">
    <property type="protein sequence ID" value="MER2998909.1"/>
    <property type="molecule type" value="Genomic_DNA"/>
</dbReference>
<comment type="caution">
    <text evidence="2">The sequence shown here is derived from an EMBL/GenBank/DDBJ whole genome shotgun (WGS) entry which is preliminary data.</text>
</comment>
<feature type="compositionally biased region" description="Basic and acidic residues" evidence="1">
    <location>
        <begin position="190"/>
        <end position="214"/>
    </location>
</feature>
<feature type="compositionally biased region" description="Polar residues" evidence="1">
    <location>
        <begin position="1"/>
        <end position="15"/>
    </location>
</feature>
<feature type="region of interest" description="Disordered" evidence="1">
    <location>
        <begin position="1"/>
        <end position="23"/>
    </location>
</feature>
<feature type="compositionally biased region" description="Basic and acidic residues" evidence="1">
    <location>
        <begin position="39"/>
        <end position="76"/>
    </location>
</feature>
<dbReference type="RefSeq" id="WP_350413405.1">
    <property type="nucleotide sequence ID" value="NZ_JBEOKT010000016.1"/>
</dbReference>
<feature type="compositionally biased region" description="Basic and acidic residues" evidence="1">
    <location>
        <begin position="83"/>
        <end position="97"/>
    </location>
</feature>